<dbReference type="EMBL" id="FXUV02000087">
    <property type="protein sequence ID" value="SNB84388.1"/>
    <property type="molecule type" value="Genomic_DNA"/>
</dbReference>
<reference evidence="1" key="1">
    <citation type="submission" date="2017-05" db="EMBL/GenBank/DDBJ databases">
        <authorList>
            <person name="Song R."/>
            <person name="Chenine A.L."/>
            <person name="Ruprecht R.M."/>
        </authorList>
    </citation>
    <scope>NUCLEOTIDE SEQUENCE</scope>
    <source>
        <strain evidence="1">Kingella_eburonensis</strain>
    </source>
</reference>
<name>A0A238TE44_9NEIS</name>
<evidence type="ECO:0000313" key="1">
    <source>
        <dbReference type="EMBL" id="SMQ12758.1"/>
    </source>
</evidence>
<dbReference type="EMBL" id="FXUV01000030">
    <property type="protein sequence ID" value="SMQ12758.1"/>
    <property type="molecule type" value="Genomic_DNA"/>
</dbReference>
<organism evidence="2 3">
    <name type="scientific">Kingella negevensis</name>
    <dbReference type="NCBI Taxonomy" id="1522312"/>
    <lineage>
        <taxon>Bacteria</taxon>
        <taxon>Pseudomonadati</taxon>
        <taxon>Pseudomonadota</taxon>
        <taxon>Betaproteobacteria</taxon>
        <taxon>Neisseriales</taxon>
        <taxon>Neisseriaceae</taxon>
        <taxon>Kingella</taxon>
    </lineage>
</organism>
<evidence type="ECO:0000313" key="2">
    <source>
        <dbReference type="EMBL" id="SNB84388.1"/>
    </source>
</evidence>
<protein>
    <recommendedName>
        <fullName evidence="4">VacJ</fullName>
    </recommendedName>
</protein>
<gene>
    <name evidence="1" type="ORF">KEBURONENSIS_00334</name>
    <name evidence="2" type="ORF">KEBURONENSIS_00624</name>
</gene>
<proteinExistence type="predicted"/>
<dbReference type="AlphaFoldDB" id="A0A238TE44"/>
<accession>A0A238TE44</accession>
<evidence type="ECO:0000313" key="3">
    <source>
        <dbReference type="Proteomes" id="UP000215450"/>
    </source>
</evidence>
<dbReference type="OrthoDB" id="5431733at2"/>
<dbReference type="GeneID" id="83626795"/>
<evidence type="ECO:0008006" key="4">
    <source>
        <dbReference type="Google" id="ProtNLM"/>
    </source>
</evidence>
<dbReference type="Proteomes" id="UP000215450">
    <property type="component" value="Unassembled WGS sequence"/>
</dbReference>
<dbReference type="STRING" id="1522312.GCA_900177895_00246"/>
<reference evidence="2 3" key="2">
    <citation type="submission" date="2017-06" db="EMBL/GenBank/DDBJ databases">
        <authorList>
            <person name="Kim H.J."/>
            <person name="Triplett B.A."/>
        </authorList>
    </citation>
    <scope>NUCLEOTIDE SEQUENCE [LARGE SCALE GENOMIC DNA]</scope>
    <source>
        <strain evidence="2">Kingella_eburonensis</strain>
    </source>
</reference>
<keyword evidence="3" id="KW-1185">Reference proteome</keyword>
<sequence length="123" mass="14159">MFFVDRSAVVLKPTQVFLDWLNGTDDNLPDLTLAQLRSNCSVFLVPVFDTPEEAISYFDERYKQIFVAELASWVAETELYPKDLSLENFWRFFELEVHDMVLDLEDAELQVSSVAPMAEVSAE</sequence>
<dbReference type="RefSeq" id="WP_032138135.1">
    <property type="nucleotide sequence ID" value="NZ_CCNJ01000074.1"/>
</dbReference>